<reference evidence="2 3" key="1">
    <citation type="journal article" date="2006" name="Genome Res.">
        <title>Skewed genomic variability in strains of the toxigenic bacterial pathogen, Clostridium perfringens.</title>
        <authorList>
            <person name="Myers G.S."/>
            <person name="Rasko D.A."/>
            <person name="Cheung J.K."/>
            <person name="Ravel J."/>
            <person name="Seshadri R."/>
            <person name="Deboy R.T."/>
            <person name="Ren Q."/>
            <person name="Varga J."/>
            <person name="Awad M.M."/>
            <person name="Brinkac L.M."/>
            <person name="Daugherty S.C."/>
            <person name="Haft D.H."/>
            <person name="Dodson R.J."/>
            <person name="Madupu R."/>
            <person name="Nelson W.C."/>
            <person name="Rosovitz M.J."/>
            <person name="Sullivan S.A."/>
            <person name="Khouri H."/>
            <person name="Dimitrov G.I."/>
            <person name="Watkins K.L."/>
            <person name="Mulligan S."/>
            <person name="Benton J."/>
            <person name="Radune D."/>
            <person name="Fisher D.J."/>
            <person name="Atkins H.S."/>
            <person name="Hiscox T."/>
            <person name="Jost B.H."/>
            <person name="Billington S.J."/>
            <person name="Songer J.G."/>
            <person name="McClane B.A."/>
            <person name="Titball R.W."/>
            <person name="Rood J.I."/>
            <person name="Melville S.B."/>
            <person name="Paulsen I.T."/>
        </authorList>
    </citation>
    <scope>NUCLEOTIDE SEQUENCE [LARGE SCALE GENOMIC DNA]</scope>
    <source>
        <strain evidence="3">ATCC 13124 / DSM 756 / JCM 1290 / NCIMB 6125 / NCTC 8237 / S 107 / Type A</strain>
    </source>
</reference>
<dbReference type="PaxDb" id="195103-CPF_1104"/>
<gene>
    <name evidence="2" type="ordered locus">CPF_1104</name>
</gene>
<dbReference type="EMBL" id="CP000246">
    <property type="protein sequence ID" value="ABG83845.1"/>
    <property type="molecule type" value="Genomic_DNA"/>
</dbReference>
<dbReference type="AlphaFoldDB" id="A0A0H2YSW3"/>
<dbReference type="Proteomes" id="UP000001823">
    <property type="component" value="Chromosome"/>
</dbReference>
<organism evidence="2 3">
    <name type="scientific">Clostridium perfringens (strain ATCC 13124 / DSM 756 / JCM 1290 / NCIMB 6125 / NCTC 8237 / Type A)</name>
    <dbReference type="NCBI Taxonomy" id="195103"/>
    <lineage>
        <taxon>Bacteria</taxon>
        <taxon>Bacillati</taxon>
        <taxon>Bacillota</taxon>
        <taxon>Clostridia</taxon>
        <taxon>Eubacteriales</taxon>
        <taxon>Clostridiaceae</taxon>
        <taxon>Clostridium</taxon>
    </lineage>
</organism>
<feature type="transmembrane region" description="Helical" evidence="1">
    <location>
        <begin position="33"/>
        <end position="63"/>
    </location>
</feature>
<accession>A0A0H2YSW3</accession>
<dbReference type="RefSeq" id="WP_003456362.1">
    <property type="nucleotide sequence ID" value="NC_008261.1"/>
</dbReference>
<dbReference type="GeneID" id="93002613"/>
<evidence type="ECO:0000313" key="3">
    <source>
        <dbReference type="Proteomes" id="UP000001823"/>
    </source>
</evidence>
<keyword evidence="1" id="KW-0812">Transmembrane</keyword>
<keyword evidence="1" id="KW-0472">Membrane</keyword>
<keyword evidence="3" id="KW-1185">Reference proteome</keyword>
<name>A0A0H2YSW3_CLOP1</name>
<sequence length="73" mass="8257">MENKNIKLILVALGSFMLVLLQTEMFQRSLEIFSFIGLSVIGDIILLLSSILSFVGFVIFAFTSFKIIRNNIK</sequence>
<evidence type="ECO:0000313" key="2">
    <source>
        <dbReference type="EMBL" id="ABG83845.1"/>
    </source>
</evidence>
<evidence type="ECO:0000256" key="1">
    <source>
        <dbReference type="SAM" id="Phobius"/>
    </source>
</evidence>
<keyword evidence="1" id="KW-1133">Transmembrane helix</keyword>
<protein>
    <submittedName>
        <fullName evidence="2">Uncharacterized protein</fullName>
    </submittedName>
</protein>
<dbReference type="KEGG" id="cpf:CPF_1104"/>
<dbReference type="HOGENOM" id="CLU_2698138_0_0_9"/>
<proteinExistence type="predicted"/>